<dbReference type="Pfam" id="PF08565">
    <property type="entry name" value="CDC37_M"/>
    <property type="match status" value="1"/>
</dbReference>
<dbReference type="PANTHER" id="PTHR12800">
    <property type="entry name" value="CDC37-RELATED"/>
    <property type="match status" value="1"/>
</dbReference>
<dbReference type="InterPro" id="IPR038189">
    <property type="entry name" value="Cdc37_Hsp90-bd_sf"/>
</dbReference>
<dbReference type="Pfam" id="PF08564">
    <property type="entry name" value="CDC37_C"/>
    <property type="match status" value="1"/>
</dbReference>
<protein>
    <recommendedName>
        <fullName evidence="5">Hsp90 chaperone protein kinase-targeting subunit</fullName>
    </recommendedName>
</protein>
<evidence type="ECO:0000256" key="1">
    <source>
        <dbReference type="ARBA" id="ARBA00004496"/>
    </source>
</evidence>
<dbReference type="SMART" id="SM01071">
    <property type="entry name" value="CDC37_N"/>
    <property type="match status" value="1"/>
</dbReference>
<evidence type="ECO:0000313" key="9">
    <source>
        <dbReference type="EMBL" id="KAH9426105.1"/>
    </source>
</evidence>
<dbReference type="SMART" id="SM01069">
    <property type="entry name" value="CDC37_C"/>
    <property type="match status" value="1"/>
</dbReference>
<dbReference type="InterPro" id="IPR013855">
    <property type="entry name" value="Cdc37_N_dom"/>
</dbReference>
<evidence type="ECO:0000259" key="7">
    <source>
        <dbReference type="SMART" id="SM01070"/>
    </source>
</evidence>
<comment type="subcellular location">
    <subcellularLocation>
        <location evidence="1">Cytoplasm</location>
    </subcellularLocation>
</comment>
<evidence type="ECO:0000313" key="10">
    <source>
        <dbReference type="Proteomes" id="UP000887458"/>
    </source>
</evidence>
<comment type="similarity">
    <text evidence="2">Belongs to the CDC37 family.</text>
</comment>
<feature type="domain" description="Cdc37 C-terminal" evidence="6">
    <location>
        <begin position="286"/>
        <end position="375"/>
    </location>
</feature>
<gene>
    <name evidence="9" type="primary">CDC37_1</name>
    <name evidence="9" type="ORF">DERP_007045</name>
</gene>
<dbReference type="InterPro" id="IPR004918">
    <property type="entry name" value="Cdc37"/>
</dbReference>
<dbReference type="SMART" id="SM01070">
    <property type="entry name" value="CDC37_M"/>
    <property type="match status" value="1"/>
</dbReference>
<sequence>MVDYSRWNRIEISDDEDDTHPNIDTGSLFRWRHQARLERMEKHRQTKIDIDCRLEEIQQKLSKFNVNDNDEKKEEILMEKQKLEKELCEWNRIDRLQPWNVDTISHDSWSKTLINKNQNNDNEIYRSTNDDGDNDKEISDEQMDQYAKHVEQYESIIRDFAFHSRFDDSRRILVENPNIVCQHSLDYLSLWCIQLKIEERTALLEHIVRQAVLIQLILDLAKTVRGTDPRDCLPTFFSKARENWQKFEQFWQQEIEDFHKRIGTAAEMRIERAIQEQSEKPSTEKLIGPGGLDAQEVFDSLPEPLQQCFIKRDVELLKETLKQMDDDEAEYHMKRCIDAGLWLTERPEDEDEKLLKQQQIEMENENFIEKTENSDDDIE</sequence>
<reference evidence="9 10" key="1">
    <citation type="journal article" date="2018" name="J. Allergy Clin. Immunol.">
        <title>High-quality assembly of Dermatophagoides pteronyssinus genome and transcriptome reveals a wide range of novel allergens.</title>
        <authorList>
            <person name="Liu X.Y."/>
            <person name="Yang K.Y."/>
            <person name="Wang M.Q."/>
            <person name="Kwok J.S."/>
            <person name="Zeng X."/>
            <person name="Yang Z."/>
            <person name="Xiao X.J."/>
            <person name="Lau C.P."/>
            <person name="Li Y."/>
            <person name="Huang Z.M."/>
            <person name="Ba J.G."/>
            <person name="Yim A.K."/>
            <person name="Ouyang C.Y."/>
            <person name="Ngai S.M."/>
            <person name="Chan T.F."/>
            <person name="Leung E.L."/>
            <person name="Liu L."/>
            <person name="Liu Z.G."/>
            <person name="Tsui S.K."/>
        </authorList>
    </citation>
    <scope>NUCLEOTIDE SEQUENCE [LARGE SCALE GENOMIC DNA]</scope>
    <source>
        <strain evidence="9">Derp</strain>
    </source>
</reference>
<proteinExistence type="inferred from homology"/>
<dbReference type="SUPFAM" id="SSF101391">
    <property type="entry name" value="Hsp90 co-chaperone CDC37"/>
    <property type="match status" value="1"/>
</dbReference>
<keyword evidence="4" id="KW-0143">Chaperone</keyword>
<accession>A0ABQ8JUG0</accession>
<evidence type="ECO:0000256" key="5">
    <source>
        <dbReference type="ARBA" id="ARBA00031396"/>
    </source>
</evidence>
<evidence type="ECO:0000256" key="2">
    <source>
        <dbReference type="ARBA" id="ARBA00006222"/>
    </source>
</evidence>
<comment type="caution">
    <text evidence="9">The sequence shown here is derived from an EMBL/GenBank/DDBJ whole genome shotgun (WGS) entry which is preliminary data.</text>
</comment>
<evidence type="ECO:0000256" key="4">
    <source>
        <dbReference type="ARBA" id="ARBA00023186"/>
    </source>
</evidence>
<keyword evidence="10" id="KW-1185">Reference proteome</keyword>
<evidence type="ECO:0000259" key="6">
    <source>
        <dbReference type="SMART" id="SM01069"/>
    </source>
</evidence>
<evidence type="ECO:0000256" key="3">
    <source>
        <dbReference type="ARBA" id="ARBA00022490"/>
    </source>
</evidence>
<dbReference type="Gene3D" id="1.20.58.610">
    <property type="entry name" value="Cdc37, Hsp90 binding domain"/>
    <property type="match status" value="1"/>
</dbReference>
<dbReference type="InterPro" id="IPR013874">
    <property type="entry name" value="Cdc37_Hsp90-bd"/>
</dbReference>
<feature type="domain" description="Cdc37 N-terminal" evidence="8">
    <location>
        <begin position="1"/>
        <end position="112"/>
    </location>
</feature>
<dbReference type="Pfam" id="PF03234">
    <property type="entry name" value="CDC37_N"/>
    <property type="match status" value="1"/>
</dbReference>
<dbReference type="Proteomes" id="UP000887458">
    <property type="component" value="Unassembled WGS sequence"/>
</dbReference>
<dbReference type="EMBL" id="NJHN03000012">
    <property type="protein sequence ID" value="KAH9426105.1"/>
    <property type="molecule type" value="Genomic_DNA"/>
</dbReference>
<organism evidence="9 10">
    <name type="scientific">Dermatophagoides pteronyssinus</name>
    <name type="common">European house dust mite</name>
    <dbReference type="NCBI Taxonomy" id="6956"/>
    <lineage>
        <taxon>Eukaryota</taxon>
        <taxon>Metazoa</taxon>
        <taxon>Ecdysozoa</taxon>
        <taxon>Arthropoda</taxon>
        <taxon>Chelicerata</taxon>
        <taxon>Arachnida</taxon>
        <taxon>Acari</taxon>
        <taxon>Acariformes</taxon>
        <taxon>Sarcoptiformes</taxon>
        <taxon>Astigmata</taxon>
        <taxon>Psoroptidia</taxon>
        <taxon>Analgoidea</taxon>
        <taxon>Pyroglyphidae</taxon>
        <taxon>Dermatophagoidinae</taxon>
        <taxon>Dermatophagoides</taxon>
    </lineage>
</organism>
<feature type="domain" description="Cdc37 Hsp90 binding" evidence="7">
    <location>
        <begin position="115"/>
        <end position="281"/>
    </location>
</feature>
<dbReference type="InterPro" id="IPR013873">
    <property type="entry name" value="Cdc37_C"/>
</dbReference>
<keyword evidence="3" id="KW-0963">Cytoplasm</keyword>
<reference evidence="9 10" key="2">
    <citation type="journal article" date="2022" name="Mol. Biol. Evol.">
        <title>Comparative Genomics Reveals Insights into the Divergent Evolution of Astigmatic Mites and Household Pest Adaptations.</title>
        <authorList>
            <person name="Xiong Q."/>
            <person name="Wan A.T."/>
            <person name="Liu X."/>
            <person name="Fung C.S."/>
            <person name="Xiao X."/>
            <person name="Malainual N."/>
            <person name="Hou J."/>
            <person name="Wang L."/>
            <person name="Wang M."/>
            <person name="Yang K.Y."/>
            <person name="Cui Y."/>
            <person name="Leung E.L."/>
            <person name="Nong W."/>
            <person name="Shin S.K."/>
            <person name="Au S.W."/>
            <person name="Jeong K.Y."/>
            <person name="Chew F.T."/>
            <person name="Hui J.H."/>
            <person name="Leung T.F."/>
            <person name="Tungtrongchitr A."/>
            <person name="Zhong N."/>
            <person name="Liu Z."/>
            <person name="Tsui S.K."/>
        </authorList>
    </citation>
    <scope>NUCLEOTIDE SEQUENCE [LARGE SCALE GENOMIC DNA]</scope>
    <source>
        <strain evidence="9">Derp</strain>
    </source>
</reference>
<dbReference type="Gene3D" id="6.10.140.250">
    <property type="match status" value="1"/>
</dbReference>
<name>A0ABQ8JUG0_DERPT</name>
<dbReference type="PANTHER" id="PTHR12800:SF4">
    <property type="entry name" value="HSP90 CO-CHAPERONE CDC37"/>
    <property type="match status" value="1"/>
</dbReference>
<evidence type="ECO:0000259" key="8">
    <source>
        <dbReference type="SMART" id="SM01071"/>
    </source>
</evidence>